<reference evidence="3 4" key="1">
    <citation type="journal article" date="2024" name="Plant J.">
        <title>Genome sequences and population genomics reveal climatic adaptation and genomic divergence between two closely related sweetgum species.</title>
        <authorList>
            <person name="Xu W.Q."/>
            <person name="Ren C.Q."/>
            <person name="Zhang X.Y."/>
            <person name="Comes H.P."/>
            <person name="Liu X.H."/>
            <person name="Li Y.G."/>
            <person name="Kettle C.J."/>
            <person name="Jalonen R."/>
            <person name="Gaisberger H."/>
            <person name="Ma Y.Z."/>
            <person name="Qiu Y.X."/>
        </authorList>
    </citation>
    <scope>NUCLEOTIDE SEQUENCE [LARGE SCALE GENOMIC DNA]</scope>
    <source>
        <strain evidence="3">Hangzhou</strain>
    </source>
</reference>
<organism evidence="3 4">
    <name type="scientific">Liquidambar formosana</name>
    <name type="common">Formosan gum</name>
    <dbReference type="NCBI Taxonomy" id="63359"/>
    <lineage>
        <taxon>Eukaryota</taxon>
        <taxon>Viridiplantae</taxon>
        <taxon>Streptophyta</taxon>
        <taxon>Embryophyta</taxon>
        <taxon>Tracheophyta</taxon>
        <taxon>Spermatophyta</taxon>
        <taxon>Magnoliopsida</taxon>
        <taxon>eudicotyledons</taxon>
        <taxon>Gunneridae</taxon>
        <taxon>Pentapetalae</taxon>
        <taxon>Saxifragales</taxon>
        <taxon>Altingiaceae</taxon>
        <taxon>Liquidambar</taxon>
    </lineage>
</organism>
<dbReference type="InterPro" id="IPR011333">
    <property type="entry name" value="SKP1/BTB/POZ_sf"/>
</dbReference>
<evidence type="ECO:0000256" key="1">
    <source>
        <dbReference type="ARBA" id="ARBA00004906"/>
    </source>
</evidence>
<evidence type="ECO:0000313" key="4">
    <source>
        <dbReference type="Proteomes" id="UP001415857"/>
    </source>
</evidence>
<comment type="caution">
    <text evidence="3">The sequence shown here is derived from an EMBL/GenBank/DDBJ whole genome shotgun (WGS) entry which is preliminary data.</text>
</comment>
<accession>A0AAP0X3H9</accession>
<evidence type="ECO:0000313" key="3">
    <source>
        <dbReference type="EMBL" id="KAK9284303.1"/>
    </source>
</evidence>
<dbReference type="PROSITE" id="PS50097">
    <property type="entry name" value="BTB"/>
    <property type="match status" value="1"/>
</dbReference>
<keyword evidence="4" id="KW-1185">Reference proteome</keyword>
<dbReference type="InterPro" id="IPR000210">
    <property type="entry name" value="BTB/POZ_dom"/>
</dbReference>
<dbReference type="AlphaFoldDB" id="A0AAP0X3H9"/>
<proteinExistence type="predicted"/>
<gene>
    <name evidence="3" type="ORF">L1049_023474</name>
</gene>
<dbReference type="Gene3D" id="3.30.710.10">
    <property type="entry name" value="Potassium Channel Kv1.1, Chain A"/>
    <property type="match status" value="1"/>
</dbReference>
<comment type="pathway">
    <text evidence="1">Protein modification; protein ubiquitination.</text>
</comment>
<sequence>MELCCDLEVDVNGEETFIVDKKIICSFSRRLSKLFGKSTGATRNLKVIFNDLPGGAKGFELMARFCYNSGTIEITPSNISLLHCVAHFMEMNKSVSGTLSLIEQTEKSLEEISYWTWAELLVALKAMPRSTSGRNFFRYTSEMLAFPCRKAGIGG</sequence>
<dbReference type="PANTHER" id="PTHR32370">
    <property type="entry name" value="OS12G0117600 PROTEIN"/>
    <property type="match status" value="1"/>
</dbReference>
<dbReference type="EMBL" id="JBBPBK010000005">
    <property type="protein sequence ID" value="KAK9284303.1"/>
    <property type="molecule type" value="Genomic_DNA"/>
</dbReference>
<dbReference type="Proteomes" id="UP001415857">
    <property type="component" value="Unassembled WGS sequence"/>
</dbReference>
<dbReference type="InterPro" id="IPR043454">
    <property type="entry name" value="NPH3/RPT2-like"/>
</dbReference>
<evidence type="ECO:0000259" key="2">
    <source>
        <dbReference type="PROSITE" id="PS50097"/>
    </source>
</evidence>
<protein>
    <recommendedName>
        <fullName evidence="2">BTB domain-containing protein</fullName>
    </recommendedName>
</protein>
<dbReference type="Pfam" id="PF00651">
    <property type="entry name" value="BTB"/>
    <property type="match status" value="1"/>
</dbReference>
<name>A0AAP0X3H9_LIQFO</name>
<dbReference type="SUPFAM" id="SSF54695">
    <property type="entry name" value="POZ domain"/>
    <property type="match status" value="1"/>
</dbReference>
<feature type="domain" description="BTB" evidence="2">
    <location>
        <begin position="5"/>
        <end position="69"/>
    </location>
</feature>